<evidence type="ECO:0000313" key="1">
    <source>
        <dbReference type="EMBL" id="MBX57114.1"/>
    </source>
</evidence>
<accession>A0A2P2PQU8</accession>
<reference evidence="1" key="1">
    <citation type="submission" date="2018-02" db="EMBL/GenBank/DDBJ databases">
        <title>Rhizophora mucronata_Transcriptome.</title>
        <authorList>
            <person name="Meera S.P."/>
            <person name="Sreeshan A."/>
            <person name="Augustine A."/>
        </authorList>
    </citation>
    <scope>NUCLEOTIDE SEQUENCE</scope>
    <source>
        <tissue evidence="1">Leaf</tissue>
    </source>
</reference>
<dbReference type="EMBL" id="GGEC01076630">
    <property type="protein sequence ID" value="MBX57114.1"/>
    <property type="molecule type" value="Transcribed_RNA"/>
</dbReference>
<sequence>MICVRNLICEGTGQPLSQNNLILRLTPTVKIRSRLYSMGHLIDFALQNHNDL</sequence>
<protein>
    <submittedName>
        <fullName evidence="1">Uncharacterized protein</fullName>
    </submittedName>
</protein>
<proteinExistence type="predicted"/>
<dbReference type="AlphaFoldDB" id="A0A2P2PQU8"/>
<organism evidence="1">
    <name type="scientific">Rhizophora mucronata</name>
    <name type="common">Asiatic mangrove</name>
    <dbReference type="NCBI Taxonomy" id="61149"/>
    <lineage>
        <taxon>Eukaryota</taxon>
        <taxon>Viridiplantae</taxon>
        <taxon>Streptophyta</taxon>
        <taxon>Embryophyta</taxon>
        <taxon>Tracheophyta</taxon>
        <taxon>Spermatophyta</taxon>
        <taxon>Magnoliopsida</taxon>
        <taxon>eudicotyledons</taxon>
        <taxon>Gunneridae</taxon>
        <taxon>Pentapetalae</taxon>
        <taxon>rosids</taxon>
        <taxon>fabids</taxon>
        <taxon>Malpighiales</taxon>
        <taxon>Rhizophoraceae</taxon>
        <taxon>Rhizophora</taxon>
    </lineage>
</organism>
<name>A0A2P2PQU8_RHIMU</name>